<proteinExistence type="predicted"/>
<dbReference type="AlphaFoldDB" id="A0A0H2R1K6"/>
<evidence type="ECO:0000313" key="2">
    <source>
        <dbReference type="Proteomes" id="UP000053477"/>
    </source>
</evidence>
<name>A0A0H2R1K6_9AGAM</name>
<accession>A0A0H2R1K6</accession>
<dbReference type="OrthoDB" id="2680265at2759"/>
<sequence>MLYYSGYGRLTSRVYALWRTIKLALDYGALVTMENYICYIVSKIGNPDTDKLPDTSGSKNNYGFRNDTTGRMLCPCIYNWDDPSVRQGLLDCSLPVNSENHPLLAYKDCKYNEQDEEEGLFRNDAVIRLAKLIFTSPSSINEDTSSKAATRKGNAQLAGLTSMTPRSIAYIHCQLRHLMSQRGSYTSQDGKFNLYEYYWMVVDAIETGDDDFKKGLMDYWNSELFGSAQGLAPAVVSRQPIEEGVKAKKNSANRLLAQREAKAAKKAAAAAADPAATAGSTSG</sequence>
<dbReference type="Proteomes" id="UP000053477">
    <property type="component" value="Unassembled WGS sequence"/>
</dbReference>
<organism evidence="1 2">
    <name type="scientific">Schizopora paradoxa</name>
    <dbReference type="NCBI Taxonomy" id="27342"/>
    <lineage>
        <taxon>Eukaryota</taxon>
        <taxon>Fungi</taxon>
        <taxon>Dikarya</taxon>
        <taxon>Basidiomycota</taxon>
        <taxon>Agaricomycotina</taxon>
        <taxon>Agaricomycetes</taxon>
        <taxon>Hymenochaetales</taxon>
        <taxon>Schizoporaceae</taxon>
        <taxon>Schizopora</taxon>
    </lineage>
</organism>
<dbReference type="Pfam" id="PF20414">
    <property type="entry name" value="DUF6698"/>
    <property type="match status" value="1"/>
</dbReference>
<dbReference type="InterPro" id="IPR046521">
    <property type="entry name" value="DUF6698"/>
</dbReference>
<dbReference type="InParanoid" id="A0A0H2R1K6"/>
<reference evidence="1 2" key="1">
    <citation type="submission" date="2015-04" db="EMBL/GenBank/DDBJ databases">
        <title>Complete genome sequence of Schizopora paradoxa KUC8140, a cosmopolitan wood degrader in East Asia.</title>
        <authorList>
            <consortium name="DOE Joint Genome Institute"/>
            <person name="Min B."/>
            <person name="Park H."/>
            <person name="Jang Y."/>
            <person name="Kim J.-J."/>
            <person name="Kim K.H."/>
            <person name="Pangilinan J."/>
            <person name="Lipzen A."/>
            <person name="Riley R."/>
            <person name="Grigoriev I.V."/>
            <person name="Spatafora J.W."/>
            <person name="Choi I.-G."/>
        </authorList>
    </citation>
    <scope>NUCLEOTIDE SEQUENCE [LARGE SCALE GENOMIC DNA]</scope>
    <source>
        <strain evidence="1 2">KUC8140</strain>
    </source>
</reference>
<dbReference type="EMBL" id="KQ086282">
    <property type="protein sequence ID" value="KLO05639.1"/>
    <property type="molecule type" value="Genomic_DNA"/>
</dbReference>
<evidence type="ECO:0000313" key="1">
    <source>
        <dbReference type="EMBL" id="KLO05639.1"/>
    </source>
</evidence>
<dbReference type="STRING" id="27342.A0A0H2R1K6"/>
<keyword evidence="2" id="KW-1185">Reference proteome</keyword>
<gene>
    <name evidence="1" type="ORF">SCHPADRAFT_896097</name>
</gene>
<protein>
    <submittedName>
        <fullName evidence="1">Uncharacterized protein</fullName>
    </submittedName>
</protein>